<evidence type="ECO:0000256" key="1">
    <source>
        <dbReference type="SAM" id="Phobius"/>
    </source>
</evidence>
<reference evidence="2 3" key="1">
    <citation type="submission" date="2017-11" db="EMBL/GenBank/DDBJ databases">
        <title>A major lineage of nontailed dsDNA viruses as unrecognized killers of marine bacteria.</title>
        <authorList>
            <person name="Kauffman K.M."/>
            <person name="Hussain F.A."/>
            <person name="Yang J."/>
            <person name="Arevalo P."/>
            <person name="Brown J.M."/>
            <person name="Chang W.K."/>
            <person name="VanInsberghe D."/>
            <person name="Elsherbini J."/>
            <person name="Cutler M.B."/>
            <person name="Kelly L."/>
            <person name="Polz M.F."/>
        </authorList>
    </citation>
    <scope>NUCLEOTIDE SEQUENCE [LARGE SCALE GENOMIC DNA]</scope>
</reference>
<gene>
    <name evidence="2" type="ORF">NVP1224A_14</name>
</gene>
<accession>A0A2I7RRU8</accession>
<dbReference type="EMBL" id="MG592591">
    <property type="protein sequence ID" value="AUR96381.1"/>
    <property type="molecule type" value="Genomic_DNA"/>
</dbReference>
<sequence length="76" mass="8829">MWKELLVIGVMIFGAKVLFLYEDIAYMQDRTNRDIHHQELVVRKIEAEATLASLRVRELELAQSFTDAWGDTFSAK</sequence>
<keyword evidence="1" id="KW-0472">Membrane</keyword>
<proteinExistence type="predicted"/>
<dbReference type="Proteomes" id="UP000277460">
    <property type="component" value="Segment"/>
</dbReference>
<name>A0A2I7RRU8_9CAUD</name>
<keyword evidence="1" id="KW-0812">Transmembrane</keyword>
<keyword evidence="3" id="KW-1185">Reference proteome</keyword>
<keyword evidence="1" id="KW-1133">Transmembrane helix</keyword>
<organism evidence="2 3">
    <name type="scientific">Vibrio phage 1.224.A._10N.261.48.B1</name>
    <dbReference type="NCBI Taxonomy" id="1881226"/>
    <lineage>
        <taxon>Viruses</taxon>
        <taxon>Duplodnaviria</taxon>
        <taxon>Heunggongvirae</taxon>
        <taxon>Uroviricota</taxon>
        <taxon>Caudoviricetes</taxon>
        <taxon>Schitoviridae</taxon>
        <taxon>Mukerjeevirus</taxon>
        <taxon>Mukerjeevirus mv48B1</taxon>
    </lineage>
</organism>
<feature type="transmembrane region" description="Helical" evidence="1">
    <location>
        <begin position="6"/>
        <end position="26"/>
    </location>
</feature>
<evidence type="ECO:0000313" key="2">
    <source>
        <dbReference type="EMBL" id="AUR96381.1"/>
    </source>
</evidence>
<protein>
    <submittedName>
        <fullName evidence="2">TMhelix containing protein</fullName>
    </submittedName>
</protein>
<evidence type="ECO:0000313" key="3">
    <source>
        <dbReference type="Proteomes" id="UP000277460"/>
    </source>
</evidence>